<organism evidence="13 14">
    <name type="scientific">Cupriavidus pampae</name>
    <dbReference type="NCBI Taxonomy" id="659251"/>
    <lineage>
        <taxon>Bacteria</taxon>
        <taxon>Pseudomonadati</taxon>
        <taxon>Pseudomonadota</taxon>
        <taxon>Betaproteobacteria</taxon>
        <taxon>Burkholderiales</taxon>
        <taxon>Burkholderiaceae</taxon>
        <taxon>Cupriavidus</taxon>
    </lineage>
</organism>
<reference evidence="13 14" key="1">
    <citation type="submission" date="2021-08" db="EMBL/GenBank/DDBJ databases">
        <authorList>
            <person name="Peeters C."/>
        </authorList>
    </citation>
    <scope>NUCLEOTIDE SEQUENCE [LARGE SCALE GENOMIC DNA]</scope>
    <source>
        <strain evidence="13 14">LMG 32289</strain>
    </source>
</reference>
<name>A0ABN7YAB3_9BURK</name>
<keyword evidence="3" id="KW-1003">Cell membrane</keyword>
<keyword evidence="6 11" id="KW-0812">Transmembrane</keyword>
<evidence type="ECO:0000256" key="6">
    <source>
        <dbReference type="ARBA" id="ARBA00022692"/>
    </source>
</evidence>
<evidence type="ECO:0000256" key="3">
    <source>
        <dbReference type="ARBA" id="ARBA00022475"/>
    </source>
</evidence>
<feature type="domain" description="General secretion pathway GspH" evidence="12">
    <location>
        <begin position="48"/>
        <end position="146"/>
    </location>
</feature>
<dbReference type="InterPro" id="IPR012902">
    <property type="entry name" value="N_methyl_site"/>
</dbReference>
<evidence type="ECO:0000256" key="5">
    <source>
        <dbReference type="ARBA" id="ARBA00022519"/>
    </source>
</evidence>
<dbReference type="NCBIfam" id="TIGR02532">
    <property type="entry name" value="IV_pilin_GFxxxE"/>
    <property type="match status" value="1"/>
</dbReference>
<comment type="caution">
    <text evidence="13">The sequence shown here is derived from an EMBL/GenBank/DDBJ whole genome shotgun (WGS) entry which is preliminary data.</text>
</comment>
<protein>
    <recommendedName>
        <fullName evidence="2">Type II secretion system protein H</fullName>
    </recommendedName>
    <alternativeName>
        <fullName evidence="10">General secretion pathway protein H</fullName>
    </alternativeName>
</protein>
<evidence type="ECO:0000256" key="8">
    <source>
        <dbReference type="ARBA" id="ARBA00023136"/>
    </source>
</evidence>
<dbReference type="SUPFAM" id="SSF54523">
    <property type="entry name" value="Pili subunits"/>
    <property type="match status" value="1"/>
</dbReference>
<keyword evidence="5" id="KW-0997">Cell inner membrane</keyword>
<evidence type="ECO:0000256" key="4">
    <source>
        <dbReference type="ARBA" id="ARBA00022481"/>
    </source>
</evidence>
<sequence>MNHHQRAPQCKGFTLLELVTTLAIAAIALAAVLPSAGAFVREHRVAAAAERLASALTLARTTATARRSYVTVAPLGKGWPEGWRVFIEKGQPDGVLDAADTLILHEDRVASDLTTTTRGTLPLTFTPLGHMQTAGRPTDSERIDFRIESATRVVEIGTRGRVRVCNPAGKSSAC</sequence>
<evidence type="ECO:0000256" key="7">
    <source>
        <dbReference type="ARBA" id="ARBA00022989"/>
    </source>
</evidence>
<keyword evidence="7 11" id="KW-1133">Transmembrane helix</keyword>
<dbReference type="InterPro" id="IPR045584">
    <property type="entry name" value="Pilin-like"/>
</dbReference>
<dbReference type="RefSeq" id="WP_223984834.1">
    <property type="nucleotide sequence ID" value="NZ_CAJZAG010000003.1"/>
</dbReference>
<dbReference type="InterPro" id="IPR022346">
    <property type="entry name" value="T2SS_GspH"/>
</dbReference>
<evidence type="ECO:0000313" key="13">
    <source>
        <dbReference type="EMBL" id="CAG9169499.1"/>
    </source>
</evidence>
<keyword evidence="4" id="KW-0488">Methylation</keyword>
<comment type="similarity">
    <text evidence="9">Belongs to the GSP H family.</text>
</comment>
<keyword evidence="14" id="KW-1185">Reference proteome</keyword>
<evidence type="ECO:0000259" key="12">
    <source>
        <dbReference type="Pfam" id="PF12019"/>
    </source>
</evidence>
<feature type="transmembrane region" description="Helical" evidence="11">
    <location>
        <begin position="12"/>
        <end position="33"/>
    </location>
</feature>
<dbReference type="EMBL" id="CAJZAG010000003">
    <property type="protein sequence ID" value="CAG9169499.1"/>
    <property type="molecule type" value="Genomic_DNA"/>
</dbReference>
<evidence type="ECO:0000256" key="1">
    <source>
        <dbReference type="ARBA" id="ARBA00004377"/>
    </source>
</evidence>
<dbReference type="Pfam" id="PF12019">
    <property type="entry name" value="GspH"/>
    <property type="match status" value="1"/>
</dbReference>
<gene>
    <name evidence="13" type="ORF">LMG32289_01700</name>
</gene>
<comment type="subcellular location">
    <subcellularLocation>
        <location evidence="1">Cell inner membrane</location>
        <topology evidence="1">Single-pass membrane protein</topology>
    </subcellularLocation>
</comment>
<keyword evidence="8 11" id="KW-0472">Membrane</keyword>
<accession>A0ABN7YAB3</accession>
<evidence type="ECO:0000313" key="14">
    <source>
        <dbReference type="Proteomes" id="UP000706525"/>
    </source>
</evidence>
<proteinExistence type="inferred from homology"/>
<dbReference type="Pfam" id="PF07963">
    <property type="entry name" value="N_methyl"/>
    <property type="match status" value="1"/>
</dbReference>
<evidence type="ECO:0000256" key="2">
    <source>
        <dbReference type="ARBA" id="ARBA00021549"/>
    </source>
</evidence>
<dbReference type="Proteomes" id="UP000706525">
    <property type="component" value="Unassembled WGS sequence"/>
</dbReference>
<evidence type="ECO:0000256" key="9">
    <source>
        <dbReference type="ARBA" id="ARBA00025772"/>
    </source>
</evidence>
<evidence type="ECO:0000256" key="10">
    <source>
        <dbReference type="ARBA" id="ARBA00030775"/>
    </source>
</evidence>
<dbReference type="Gene3D" id="3.55.40.10">
    <property type="entry name" value="minor pseudopilin epsh domain"/>
    <property type="match status" value="1"/>
</dbReference>
<evidence type="ECO:0000256" key="11">
    <source>
        <dbReference type="SAM" id="Phobius"/>
    </source>
</evidence>
<dbReference type="PROSITE" id="PS00409">
    <property type="entry name" value="PROKAR_NTER_METHYL"/>
    <property type="match status" value="1"/>
</dbReference>